<dbReference type="PANTHER" id="PTHR23268:SF28">
    <property type="entry name" value="T CELL RECEPTOR BETA VARIABLE 19"/>
    <property type="match status" value="1"/>
</dbReference>
<organism evidence="5 6">
    <name type="scientific">Sarcophilus harrisii</name>
    <name type="common">Tasmanian devil</name>
    <name type="synonym">Sarcophilus laniarius</name>
    <dbReference type="NCBI Taxonomy" id="9305"/>
    <lineage>
        <taxon>Eukaryota</taxon>
        <taxon>Metazoa</taxon>
        <taxon>Chordata</taxon>
        <taxon>Craniata</taxon>
        <taxon>Vertebrata</taxon>
        <taxon>Euteleostomi</taxon>
        <taxon>Mammalia</taxon>
        <taxon>Metatheria</taxon>
        <taxon>Dasyuromorphia</taxon>
        <taxon>Dasyuridae</taxon>
        <taxon>Sarcophilus</taxon>
    </lineage>
</organism>
<evidence type="ECO:0000313" key="5">
    <source>
        <dbReference type="Ensembl" id="ENSSHAP00000005545.2"/>
    </source>
</evidence>
<evidence type="ECO:0000256" key="2">
    <source>
        <dbReference type="ARBA" id="ARBA00022859"/>
    </source>
</evidence>
<evidence type="ECO:0000256" key="3">
    <source>
        <dbReference type="SAM" id="SignalP"/>
    </source>
</evidence>
<dbReference type="InterPro" id="IPR013106">
    <property type="entry name" value="Ig_V-set"/>
</dbReference>
<dbReference type="InterPro" id="IPR013783">
    <property type="entry name" value="Ig-like_fold"/>
</dbReference>
<dbReference type="AlphaFoldDB" id="G3VQU0"/>
<evidence type="ECO:0000259" key="4">
    <source>
        <dbReference type="Pfam" id="PF07686"/>
    </source>
</evidence>
<feature type="signal peptide" evidence="3">
    <location>
        <begin position="1"/>
        <end position="21"/>
    </location>
</feature>
<dbReference type="GeneTree" id="ENSGT00940000163595"/>
<evidence type="ECO:0000313" key="6">
    <source>
        <dbReference type="Proteomes" id="UP000007648"/>
    </source>
</evidence>
<keyword evidence="1 3" id="KW-0732">Signal</keyword>
<dbReference type="HOGENOM" id="CLU_077975_9_2_1"/>
<dbReference type="Gene3D" id="2.60.40.10">
    <property type="entry name" value="Immunoglobulins"/>
    <property type="match status" value="1"/>
</dbReference>
<dbReference type="FunCoup" id="G3VQU0">
    <property type="interactions" value="153"/>
</dbReference>
<dbReference type="Pfam" id="PF07686">
    <property type="entry name" value="V-set"/>
    <property type="match status" value="1"/>
</dbReference>
<dbReference type="SUPFAM" id="SSF48726">
    <property type="entry name" value="Immunoglobulin"/>
    <property type="match status" value="1"/>
</dbReference>
<dbReference type="Proteomes" id="UP000007648">
    <property type="component" value="Unassembled WGS sequence"/>
</dbReference>
<name>G3VQU0_SARHA</name>
<dbReference type="eggNOG" id="ENOG502T5T3">
    <property type="taxonomic scope" value="Eukaryota"/>
</dbReference>
<sequence length="117" mass="13303">MNNRLLWGVIICFLRPGLLDGKDAGITQTPRNLITGIGQNVMLKCKQNLGHETMYWYRQDLGQELKLIYFSITRGDIQKGDIPKGYNVTRKEKEIFALLMPSASTKQTSFYLCATSL</sequence>
<feature type="domain" description="Immunoglobulin V-set" evidence="4">
    <location>
        <begin position="28"/>
        <end position="114"/>
    </location>
</feature>
<reference evidence="5" key="3">
    <citation type="submission" date="2025-09" db="UniProtKB">
        <authorList>
            <consortium name="Ensembl"/>
        </authorList>
    </citation>
    <scope>IDENTIFICATION</scope>
</reference>
<dbReference type="GO" id="GO:0007166">
    <property type="term" value="P:cell surface receptor signaling pathway"/>
    <property type="evidence" value="ECO:0007669"/>
    <property type="project" value="TreeGrafter"/>
</dbReference>
<dbReference type="InParanoid" id="G3VQU0"/>
<dbReference type="InterPro" id="IPR036179">
    <property type="entry name" value="Ig-like_dom_sf"/>
</dbReference>
<dbReference type="GO" id="GO:0002376">
    <property type="term" value="P:immune system process"/>
    <property type="evidence" value="ECO:0007669"/>
    <property type="project" value="UniProtKB-KW"/>
</dbReference>
<dbReference type="GO" id="GO:0005886">
    <property type="term" value="C:plasma membrane"/>
    <property type="evidence" value="ECO:0007669"/>
    <property type="project" value="TreeGrafter"/>
</dbReference>
<dbReference type="Ensembl" id="ENSSHAT00000005599.2">
    <property type="protein sequence ID" value="ENSSHAP00000005545.2"/>
    <property type="gene ID" value="ENSSHAG00000004845.2"/>
</dbReference>
<protein>
    <recommendedName>
        <fullName evidence="4">Immunoglobulin V-set domain-containing protein</fullName>
    </recommendedName>
</protein>
<reference evidence="5" key="2">
    <citation type="submission" date="2025-08" db="UniProtKB">
        <authorList>
            <consortium name="Ensembl"/>
        </authorList>
    </citation>
    <scope>IDENTIFICATION</scope>
</reference>
<proteinExistence type="predicted"/>
<keyword evidence="6" id="KW-1185">Reference proteome</keyword>
<dbReference type="PANTHER" id="PTHR23268">
    <property type="entry name" value="T-CELL RECEPTOR BETA CHAIN"/>
    <property type="match status" value="1"/>
</dbReference>
<accession>G3VQU0</accession>
<reference evidence="5 6" key="1">
    <citation type="journal article" date="2011" name="Proc. Natl. Acad. Sci. U.S.A.">
        <title>Genetic diversity and population structure of the endangered marsupial Sarcophilus harrisii (Tasmanian devil).</title>
        <authorList>
            <person name="Miller W."/>
            <person name="Hayes V.M."/>
            <person name="Ratan A."/>
            <person name="Petersen D.C."/>
            <person name="Wittekindt N.E."/>
            <person name="Miller J."/>
            <person name="Walenz B."/>
            <person name="Knight J."/>
            <person name="Qi J."/>
            <person name="Zhao F."/>
            <person name="Wang Q."/>
            <person name="Bedoya-Reina O.C."/>
            <person name="Katiyar N."/>
            <person name="Tomsho L.P."/>
            <person name="Kasson L.M."/>
            <person name="Hardie R.A."/>
            <person name="Woodbridge P."/>
            <person name="Tindall E.A."/>
            <person name="Bertelsen M.F."/>
            <person name="Dixon D."/>
            <person name="Pyecroft S."/>
            <person name="Helgen K.M."/>
            <person name="Lesk A.M."/>
            <person name="Pringle T.H."/>
            <person name="Patterson N."/>
            <person name="Zhang Y."/>
            <person name="Kreiss A."/>
            <person name="Woods G.M."/>
            <person name="Jones M.E."/>
            <person name="Schuster S.C."/>
        </authorList>
    </citation>
    <scope>NUCLEOTIDE SEQUENCE [LARGE SCALE GENOMIC DNA]</scope>
</reference>
<dbReference type="STRING" id="9305.ENSSHAP00000005545"/>
<dbReference type="InterPro" id="IPR050413">
    <property type="entry name" value="TCR_beta_variable"/>
</dbReference>
<evidence type="ECO:0000256" key="1">
    <source>
        <dbReference type="ARBA" id="ARBA00022729"/>
    </source>
</evidence>
<feature type="chain" id="PRO_5029498493" description="Immunoglobulin V-set domain-containing protein" evidence="3">
    <location>
        <begin position="22"/>
        <end position="117"/>
    </location>
</feature>
<keyword evidence="2" id="KW-0391">Immunity</keyword>